<evidence type="ECO:0000256" key="1">
    <source>
        <dbReference type="SAM" id="MobiDB-lite"/>
    </source>
</evidence>
<keyword evidence="2" id="KW-0732">Signal</keyword>
<feature type="compositionally biased region" description="Polar residues" evidence="1">
    <location>
        <begin position="362"/>
        <end position="372"/>
    </location>
</feature>
<organism evidence="3 4">
    <name type="scientific">Hymenobacter guriensis</name>
    <dbReference type="NCBI Taxonomy" id="2793065"/>
    <lineage>
        <taxon>Bacteria</taxon>
        <taxon>Pseudomonadati</taxon>
        <taxon>Bacteroidota</taxon>
        <taxon>Cytophagia</taxon>
        <taxon>Cytophagales</taxon>
        <taxon>Hymenobacteraceae</taxon>
        <taxon>Hymenobacter</taxon>
    </lineage>
</organism>
<evidence type="ECO:0000313" key="3">
    <source>
        <dbReference type="EMBL" id="MBG8554425.1"/>
    </source>
</evidence>
<dbReference type="Proteomes" id="UP000601099">
    <property type="component" value="Unassembled WGS sequence"/>
</dbReference>
<evidence type="ECO:0000256" key="2">
    <source>
        <dbReference type="SAM" id="SignalP"/>
    </source>
</evidence>
<feature type="compositionally biased region" description="Low complexity" evidence="1">
    <location>
        <begin position="60"/>
        <end position="84"/>
    </location>
</feature>
<dbReference type="PROSITE" id="PS51257">
    <property type="entry name" value="PROKAR_LIPOPROTEIN"/>
    <property type="match status" value="1"/>
</dbReference>
<feature type="compositionally biased region" description="Gly residues" evidence="1">
    <location>
        <begin position="398"/>
        <end position="408"/>
    </location>
</feature>
<evidence type="ECO:0008006" key="5">
    <source>
        <dbReference type="Google" id="ProtNLM"/>
    </source>
</evidence>
<proteinExistence type="predicted"/>
<feature type="signal peptide" evidence="2">
    <location>
        <begin position="1"/>
        <end position="21"/>
    </location>
</feature>
<protein>
    <recommendedName>
        <fullName evidence="5">Prolyl-tRNA synthetase</fullName>
    </recommendedName>
</protein>
<dbReference type="RefSeq" id="WP_196955448.1">
    <property type="nucleotide sequence ID" value="NZ_JADWYK010000007.1"/>
</dbReference>
<feature type="region of interest" description="Disordered" evidence="1">
    <location>
        <begin position="211"/>
        <end position="408"/>
    </location>
</feature>
<feature type="compositionally biased region" description="Low complexity" evidence="1">
    <location>
        <begin position="383"/>
        <end position="397"/>
    </location>
</feature>
<feature type="chain" id="PRO_5046265893" description="Prolyl-tRNA synthetase" evidence="2">
    <location>
        <begin position="22"/>
        <end position="408"/>
    </location>
</feature>
<keyword evidence="4" id="KW-1185">Reference proteome</keyword>
<feature type="compositionally biased region" description="Basic and acidic residues" evidence="1">
    <location>
        <begin position="349"/>
        <end position="358"/>
    </location>
</feature>
<dbReference type="EMBL" id="JADWYK010000007">
    <property type="protein sequence ID" value="MBG8554425.1"/>
    <property type="molecule type" value="Genomic_DNA"/>
</dbReference>
<sequence>MKTYLTSCLSAVALLALGGCASIPAVTSTETDGVYYSSKDRTTENPAYAAVMQNRQPEVTDQQSSTTAPTASSDAQYSQDGGYSSGSTTVYTDDAYYDDYDYDYAARIRRFHQPSYWSFAPSYYSYAYTNSWDPWGYNPYAYSPWGPSYGYYGYSPYVSINIGWPYRSYGGWGGYGWGYRTGYYNGYYNGYYDSPYYGGGNWGGGPRRNVNYGPRRDRSSGVTAGTGINRERFNGGRTSTPGGGRANQPTTPPATGGIVAGDNTTQPASGRGRATEGTADPRGRMTTSTRGNVTETPIDTRSSGRATEAVPASTATEPVVRTEQTPAQQPDVRPRRRVLDVSDATGESQPRRQRERDVTPAAQPTRSEQPSRSYERPTRSYEPSSAPSRSSSPAPSNSGGGGRGRGRN</sequence>
<accession>A0ABS0L2Q5</accession>
<name>A0ABS0L2Q5_9BACT</name>
<feature type="compositionally biased region" description="Polar residues" evidence="1">
    <location>
        <begin position="285"/>
        <end position="305"/>
    </location>
</feature>
<comment type="caution">
    <text evidence="3">The sequence shown here is derived from an EMBL/GenBank/DDBJ whole genome shotgun (WGS) entry which is preliminary data.</text>
</comment>
<evidence type="ECO:0000313" key="4">
    <source>
        <dbReference type="Proteomes" id="UP000601099"/>
    </source>
</evidence>
<reference evidence="3 4" key="1">
    <citation type="submission" date="2020-11" db="EMBL/GenBank/DDBJ databases">
        <title>Hymenobacter sp.</title>
        <authorList>
            <person name="Kim M.K."/>
        </authorList>
    </citation>
    <scope>NUCLEOTIDE SEQUENCE [LARGE SCALE GENOMIC DNA]</scope>
    <source>
        <strain evidence="3 4">BT594</strain>
    </source>
</reference>
<feature type="region of interest" description="Disordered" evidence="1">
    <location>
        <begin position="56"/>
        <end position="84"/>
    </location>
</feature>
<gene>
    <name evidence="3" type="ORF">I5L79_12765</name>
</gene>